<reference evidence="1 2" key="1">
    <citation type="journal article" date="2009" name="Environ. Microbiol.">
        <title>Genome sequence of Desulfobacterium autotrophicum HRM2, a marine sulfate reducer oxidizing organic carbon completely to carbon dioxide.</title>
        <authorList>
            <person name="Strittmatter A.W."/>
            <person name="Liesegang H."/>
            <person name="Rabus R."/>
            <person name="Decker I."/>
            <person name="Amann J."/>
            <person name="Andres S."/>
            <person name="Henne A."/>
            <person name="Fricke W.F."/>
            <person name="Martinez-Arias R."/>
            <person name="Bartels D."/>
            <person name="Goesmann A."/>
            <person name="Krause L."/>
            <person name="Puehler A."/>
            <person name="Klenk H.P."/>
            <person name="Richter M."/>
            <person name="Schuler M."/>
            <person name="Gloeckner F.O."/>
            <person name="Meyerdierks A."/>
            <person name="Gottschalk G."/>
            <person name="Amann R."/>
        </authorList>
    </citation>
    <scope>NUCLEOTIDE SEQUENCE [LARGE SCALE GENOMIC DNA]</scope>
    <source>
        <strain evidence="2">ATCC 43914 / DSM 3382 / HRM2</strain>
    </source>
</reference>
<dbReference type="OrthoDB" id="1898893at2"/>
<protein>
    <submittedName>
        <fullName evidence="1">Uncharacterized protein</fullName>
    </submittedName>
</protein>
<gene>
    <name evidence="1" type="ordered locus">HRM2_17910</name>
</gene>
<evidence type="ECO:0000313" key="1">
    <source>
        <dbReference type="EMBL" id="ACN14895.1"/>
    </source>
</evidence>
<organism evidence="1 2">
    <name type="scientific">Desulforapulum autotrophicum (strain ATCC 43914 / DSM 3382 / VKM B-1955 / HRM2)</name>
    <name type="common">Desulfobacterium autotrophicum</name>
    <dbReference type="NCBI Taxonomy" id="177437"/>
    <lineage>
        <taxon>Bacteria</taxon>
        <taxon>Pseudomonadati</taxon>
        <taxon>Thermodesulfobacteriota</taxon>
        <taxon>Desulfobacteria</taxon>
        <taxon>Desulfobacterales</taxon>
        <taxon>Desulfobacteraceae</taxon>
        <taxon>Desulforapulum</taxon>
    </lineage>
</organism>
<dbReference type="RefSeq" id="WP_015903681.1">
    <property type="nucleotide sequence ID" value="NC_012108.1"/>
</dbReference>
<dbReference type="HOGENOM" id="CLU_051811_0_0_7"/>
<dbReference type="AlphaFoldDB" id="C0QB96"/>
<dbReference type="Proteomes" id="UP000000442">
    <property type="component" value="Chromosome"/>
</dbReference>
<name>C0QB96_DESAH</name>
<evidence type="ECO:0000313" key="2">
    <source>
        <dbReference type="Proteomes" id="UP000000442"/>
    </source>
</evidence>
<dbReference type="eggNOG" id="ENOG502ZASU">
    <property type="taxonomic scope" value="Bacteria"/>
</dbReference>
<dbReference type="EMBL" id="CP001087">
    <property type="protein sequence ID" value="ACN14895.1"/>
    <property type="molecule type" value="Genomic_DNA"/>
</dbReference>
<accession>C0QB96</accession>
<sequence length="433" mass="50884">MTLLKSTSRSTSAIERLIFNTSIQATDFTILEGICGVGKSTRMIKYIRENIEERYLVVLPLLDEIERYQEKLPELTFKVPLENNSTKTEQFKNFLRDKSNILCTHALFSLWDTEIEGLIAEAGYHIIIDEEVGIIESVGINAKVIENLMKLKYISIDSGTGLVTWDYEESGYDYNGEKEHQMVISKAKSGSLYCFDDKFFVYELPYRLFIIGDKYTIMTYLFKGNFMDAYFNSHSIKYNIKQIDPEEARSIKERARELIEFVPMTANMKNICNKHKRSKPFSKGFIERMTHKERKSFCDGIRNIVYKREKYDIERVMITCFKCFMKTDDDKVPKKNMMPRSMYTCLVPMNARGSNQWIDRDFVIHMVDHYPEPSLDKYMHARSNGSYNPDIYALSMLVQYIFRSAIRDKKHIKLMICSPRMEKLFKNWLAKPE</sequence>
<keyword evidence="2" id="KW-1185">Reference proteome</keyword>
<dbReference type="KEGG" id="dat:HRM2_17910"/>
<proteinExistence type="predicted"/>